<keyword evidence="2" id="KW-1185">Reference proteome</keyword>
<dbReference type="Proteomes" id="UP001599756">
    <property type="component" value="Unassembled WGS sequence"/>
</dbReference>
<gene>
    <name evidence="1" type="ORF">ACFW88_14545</name>
</gene>
<dbReference type="RefSeq" id="WP_381797876.1">
    <property type="nucleotide sequence ID" value="NZ_JBHYTS010000019.1"/>
</dbReference>
<organism evidence="1 2">
    <name type="scientific">Streptomyces anandii</name>
    <dbReference type="NCBI Taxonomy" id="285454"/>
    <lineage>
        <taxon>Bacteria</taxon>
        <taxon>Bacillati</taxon>
        <taxon>Actinomycetota</taxon>
        <taxon>Actinomycetes</taxon>
        <taxon>Kitasatosporales</taxon>
        <taxon>Streptomycetaceae</taxon>
        <taxon>Streptomyces</taxon>
    </lineage>
</organism>
<evidence type="ECO:0000313" key="1">
    <source>
        <dbReference type="EMBL" id="MFE1751741.1"/>
    </source>
</evidence>
<reference evidence="1 2" key="1">
    <citation type="submission" date="2024-09" db="EMBL/GenBank/DDBJ databases">
        <title>The Natural Products Discovery Center: Release of the First 8490 Sequenced Strains for Exploring Actinobacteria Biosynthetic Diversity.</title>
        <authorList>
            <person name="Kalkreuter E."/>
            <person name="Kautsar S.A."/>
            <person name="Yang D."/>
            <person name="Bader C.D."/>
            <person name="Teijaro C.N."/>
            <person name="Fluegel L."/>
            <person name="Davis C.M."/>
            <person name="Simpson J.R."/>
            <person name="Lauterbach L."/>
            <person name="Steele A.D."/>
            <person name="Gui C."/>
            <person name="Meng S."/>
            <person name="Li G."/>
            <person name="Viehrig K."/>
            <person name="Ye F."/>
            <person name="Su P."/>
            <person name="Kiefer A.F."/>
            <person name="Nichols A."/>
            <person name="Cepeda A.J."/>
            <person name="Yan W."/>
            <person name="Fan B."/>
            <person name="Jiang Y."/>
            <person name="Adhikari A."/>
            <person name="Zheng C.-J."/>
            <person name="Schuster L."/>
            <person name="Cowan T.M."/>
            <person name="Smanski M.J."/>
            <person name="Chevrette M.G."/>
            <person name="De Carvalho L.P.S."/>
            <person name="Shen B."/>
        </authorList>
    </citation>
    <scope>NUCLEOTIDE SEQUENCE [LARGE SCALE GENOMIC DNA]</scope>
    <source>
        <strain evidence="1 2">NPDC059500</strain>
    </source>
</reference>
<name>A0ABW6H539_9ACTN</name>
<comment type="caution">
    <text evidence="1">The sequence shown here is derived from an EMBL/GenBank/DDBJ whole genome shotgun (WGS) entry which is preliminary data.</text>
</comment>
<evidence type="ECO:0000313" key="2">
    <source>
        <dbReference type="Proteomes" id="UP001599756"/>
    </source>
</evidence>
<sequence length="452" mass="49715">MAKKPDLDVFGLLKAQRRWAIRFGPVDVSTAFTDGQVNAAINTGNDARVKLDLERSTATPDYFAGLGVAVEQEGTVIPRFTGTVAAAEPDADGVSVKALGMLSLSEAVLNTFTYRGFNGPELIYTLARSGGMRDDQLRIEGLDALPRETFEVIVPVSGIVAEKPTGFAGVHFIPPDTASRILAGLDTSDGKYDGFDAQAYALALVTTTLALTAEERGVATIDFALAWLTTYLRYGHATLPSGETLHFSRKDSLARLTRQDWVAIRGMQTGRFWLRRPGLLPQPHSIPLAPDGRRFHADVPRLTLQERLAFLALARAANESDLLARVLALFEAIEFYASGTAVERMFAQAELDAIKASIPATLKPEQKGRINDFVANLNSPPLRRQLMKALDVDGVTYTPDEIKMLWQLRKLRNDVVHGKSKEMPKAEDVEYATSIVARMLVYRAARRRREES</sequence>
<evidence type="ECO:0008006" key="3">
    <source>
        <dbReference type="Google" id="ProtNLM"/>
    </source>
</evidence>
<protein>
    <recommendedName>
        <fullName evidence="3">Apea-like HEPN domain-containing protein</fullName>
    </recommendedName>
</protein>
<dbReference type="EMBL" id="JBHYTS010000019">
    <property type="protein sequence ID" value="MFE1751741.1"/>
    <property type="molecule type" value="Genomic_DNA"/>
</dbReference>
<accession>A0ABW6H539</accession>
<proteinExistence type="predicted"/>